<evidence type="ECO:0000259" key="2">
    <source>
        <dbReference type="Pfam" id="PF01266"/>
    </source>
</evidence>
<dbReference type="InterPro" id="IPR036188">
    <property type="entry name" value="FAD/NAD-bd_sf"/>
</dbReference>
<dbReference type="SUPFAM" id="SSF51905">
    <property type="entry name" value="FAD/NAD(P)-binding domain"/>
    <property type="match status" value="1"/>
</dbReference>
<accession>A0ABQ5UKP4</accession>
<dbReference type="PANTHER" id="PTHR13847">
    <property type="entry name" value="SARCOSINE DEHYDROGENASE-RELATED"/>
    <property type="match status" value="1"/>
</dbReference>
<evidence type="ECO:0000313" key="3">
    <source>
        <dbReference type="EMBL" id="GLQ15855.1"/>
    </source>
</evidence>
<dbReference type="Gene3D" id="3.50.50.60">
    <property type="entry name" value="FAD/NAD(P)-binding domain"/>
    <property type="match status" value="1"/>
</dbReference>
<feature type="domain" description="FAD dependent oxidoreductase" evidence="2">
    <location>
        <begin position="31"/>
        <end position="382"/>
    </location>
</feature>
<dbReference type="EMBL" id="BSNI01000001">
    <property type="protein sequence ID" value="GLQ15855.1"/>
    <property type="molecule type" value="Genomic_DNA"/>
</dbReference>
<dbReference type="Proteomes" id="UP001161405">
    <property type="component" value="Unassembled WGS sequence"/>
</dbReference>
<organism evidence="3 4">
    <name type="scientific">Maritalea porphyrae</name>
    <dbReference type="NCBI Taxonomy" id="880732"/>
    <lineage>
        <taxon>Bacteria</taxon>
        <taxon>Pseudomonadati</taxon>
        <taxon>Pseudomonadota</taxon>
        <taxon>Alphaproteobacteria</taxon>
        <taxon>Hyphomicrobiales</taxon>
        <taxon>Devosiaceae</taxon>
        <taxon>Maritalea</taxon>
    </lineage>
</organism>
<gene>
    <name evidence="3" type="ORF">GCM10007879_01040</name>
</gene>
<reference evidence="3" key="1">
    <citation type="journal article" date="2014" name="Int. J. Syst. Evol. Microbiol.">
        <title>Complete genome of a new Firmicutes species belonging to the dominant human colonic microbiota ('Ruminococcus bicirculans') reveals two chromosomes and a selective capacity to utilize plant glucans.</title>
        <authorList>
            <consortium name="NISC Comparative Sequencing Program"/>
            <person name="Wegmann U."/>
            <person name="Louis P."/>
            <person name="Goesmann A."/>
            <person name="Henrissat B."/>
            <person name="Duncan S.H."/>
            <person name="Flint H.J."/>
        </authorList>
    </citation>
    <scope>NUCLEOTIDE SEQUENCE</scope>
    <source>
        <strain evidence="3">NBRC 107169</strain>
    </source>
</reference>
<dbReference type="Gene3D" id="3.30.9.10">
    <property type="entry name" value="D-Amino Acid Oxidase, subunit A, domain 2"/>
    <property type="match status" value="1"/>
</dbReference>
<evidence type="ECO:0000313" key="4">
    <source>
        <dbReference type="Proteomes" id="UP001161405"/>
    </source>
</evidence>
<comment type="caution">
    <text evidence="3">The sequence shown here is derived from an EMBL/GenBank/DDBJ whole genome shotgun (WGS) entry which is preliminary data.</text>
</comment>
<proteinExistence type="predicted"/>
<protein>
    <submittedName>
        <fullName evidence="3">FAD-dependent oxidoreductase</fullName>
    </submittedName>
</protein>
<sequence>MVARRYDNNLWSNTASKTLDLDTLAEDVSADIIIIGGGFTGCAAALEAATQGMSVLLLEAETIGYGGSGRNVGLVNAGLWTPPDEVEETLGQSPGQKLNAALAAAPDLVFSLIEKYQINCDAIRNGTLHCAHSKSGLKDLNSRYAQQIKRNAPVQLIDEKQTGTRTGSSSFKGALFDPRAGTIQPLSYCQGLARAAIAQGAQLFERSPALCITRDEGQWQVRTKHGSATAPNLIVATNAYANDQLLGHQSRFTLVHYFQFATEPLTAAERKTVLPNLEGCWDTALVMSSFRYDRDGRLLVGSVGSLDHAASPTHEFWAKKKLAAIYPQLSHKKLDHAWHGRIAMTKDHLPKIVEFGPNAYSVFGYSGRGIGPGTVFGTSLAQVISTGDKSKLPIAPLAAYAEKLTGASSLYYETGSVLAHGTYAAGRAITGN</sequence>
<evidence type="ECO:0000256" key="1">
    <source>
        <dbReference type="ARBA" id="ARBA00023002"/>
    </source>
</evidence>
<dbReference type="PANTHER" id="PTHR13847:SF281">
    <property type="entry name" value="FAD DEPENDENT OXIDOREDUCTASE DOMAIN-CONTAINING PROTEIN"/>
    <property type="match status" value="1"/>
</dbReference>
<keyword evidence="4" id="KW-1185">Reference proteome</keyword>
<keyword evidence="1" id="KW-0560">Oxidoreductase</keyword>
<dbReference type="RefSeq" id="WP_284360941.1">
    <property type="nucleotide sequence ID" value="NZ_BSNI01000001.1"/>
</dbReference>
<name>A0ABQ5UKP4_9HYPH</name>
<dbReference type="Pfam" id="PF01266">
    <property type="entry name" value="DAO"/>
    <property type="match status" value="1"/>
</dbReference>
<dbReference type="InterPro" id="IPR006076">
    <property type="entry name" value="FAD-dep_OxRdtase"/>
</dbReference>
<reference evidence="3" key="2">
    <citation type="submission" date="2023-01" db="EMBL/GenBank/DDBJ databases">
        <title>Draft genome sequence of Maritalea porphyrae strain NBRC 107169.</title>
        <authorList>
            <person name="Sun Q."/>
            <person name="Mori K."/>
        </authorList>
    </citation>
    <scope>NUCLEOTIDE SEQUENCE</scope>
    <source>
        <strain evidence="3">NBRC 107169</strain>
    </source>
</reference>
<dbReference type="PRINTS" id="PR00411">
    <property type="entry name" value="PNDRDTASEI"/>
</dbReference>